<dbReference type="PANTHER" id="PTHR48022">
    <property type="entry name" value="PLASTIDIC GLUCOSE TRANSPORTER 4"/>
    <property type="match status" value="1"/>
</dbReference>
<feature type="transmembrane region" description="Helical" evidence="6">
    <location>
        <begin position="371"/>
        <end position="392"/>
    </location>
</feature>
<feature type="transmembrane region" description="Helical" evidence="6">
    <location>
        <begin position="404"/>
        <end position="422"/>
    </location>
</feature>
<dbReference type="InterPro" id="IPR050360">
    <property type="entry name" value="MFS_Sugar_Transporters"/>
</dbReference>
<organism evidence="8 9">
    <name type="scientific">Exophiala bonariae</name>
    <dbReference type="NCBI Taxonomy" id="1690606"/>
    <lineage>
        <taxon>Eukaryota</taxon>
        <taxon>Fungi</taxon>
        <taxon>Dikarya</taxon>
        <taxon>Ascomycota</taxon>
        <taxon>Pezizomycotina</taxon>
        <taxon>Eurotiomycetes</taxon>
        <taxon>Chaetothyriomycetidae</taxon>
        <taxon>Chaetothyriales</taxon>
        <taxon>Herpotrichiellaceae</taxon>
        <taxon>Exophiala</taxon>
    </lineage>
</organism>
<feature type="transmembrane region" description="Helical" evidence="6">
    <location>
        <begin position="150"/>
        <end position="175"/>
    </location>
</feature>
<evidence type="ECO:0000313" key="8">
    <source>
        <dbReference type="EMBL" id="KAK5045499.1"/>
    </source>
</evidence>
<keyword evidence="5 6" id="KW-0472">Membrane</keyword>
<gene>
    <name evidence="8" type="ORF">LTR84_009117</name>
</gene>
<dbReference type="AlphaFoldDB" id="A0AAV9MVG4"/>
<dbReference type="SUPFAM" id="SSF103473">
    <property type="entry name" value="MFS general substrate transporter"/>
    <property type="match status" value="1"/>
</dbReference>
<dbReference type="PANTHER" id="PTHR48022:SF11">
    <property type="entry name" value="MONOSACCHARIDE TRANSPORTER (HXT8), PUTATIVE (AFU_ORTHOLOGUE AFUA_2G08120)-RELATED"/>
    <property type="match status" value="1"/>
</dbReference>
<accession>A0AAV9MVG4</accession>
<dbReference type="GO" id="GO:0005351">
    <property type="term" value="F:carbohydrate:proton symporter activity"/>
    <property type="evidence" value="ECO:0007669"/>
    <property type="project" value="TreeGrafter"/>
</dbReference>
<reference evidence="8 9" key="1">
    <citation type="submission" date="2023-08" db="EMBL/GenBank/DDBJ databases">
        <title>Black Yeasts Isolated from many extreme environments.</title>
        <authorList>
            <person name="Coleine C."/>
            <person name="Stajich J.E."/>
            <person name="Selbmann L."/>
        </authorList>
    </citation>
    <scope>NUCLEOTIDE SEQUENCE [LARGE SCALE GENOMIC DNA]</scope>
    <source>
        <strain evidence="8 9">CCFEE 5792</strain>
    </source>
</reference>
<feature type="transmembrane region" description="Helical" evidence="6">
    <location>
        <begin position="181"/>
        <end position="202"/>
    </location>
</feature>
<feature type="transmembrane region" description="Helical" evidence="6">
    <location>
        <begin position="91"/>
        <end position="111"/>
    </location>
</feature>
<feature type="transmembrane region" description="Helical" evidence="6">
    <location>
        <begin position="339"/>
        <end position="359"/>
    </location>
</feature>
<dbReference type="EMBL" id="JAVRRD010000036">
    <property type="protein sequence ID" value="KAK5045499.1"/>
    <property type="molecule type" value="Genomic_DNA"/>
</dbReference>
<dbReference type="Pfam" id="PF00083">
    <property type="entry name" value="Sugar_tr"/>
    <property type="match status" value="1"/>
</dbReference>
<dbReference type="PROSITE" id="PS50850">
    <property type="entry name" value="MFS"/>
    <property type="match status" value="1"/>
</dbReference>
<sequence>METFKAQPTRQFKLKTILECTGVCWAVAAYGYSASIIATTFGQPSFIRAMCLDTAPNAPDLMGAANALFFVGGFFGCLLNAVLANKVGRKGVIAIGQVILCVSTALLAGSVHIGMFIVFRFTAGFGGYMGLMSAPLWVVEVVPPKGRGPLLDISGIMINLGYVTASWIGVGFFFYEAPHAWRAPLALGCLPPILCLISLCFVPESPRLLILQGKSEQAWKIISDLHTVHGNDSLARQEFEQMNKQIQFESTLRTGWLEIVRRPSYRKRALMTIGLLFTVVSSGALVINNYATIIYGSLGYSPQDQLILQAGWLSTAFVGNFVAVLIVDRIARPKLISIGLGICLLSLILEASFVATYGMSTNKAALGACVAWNYLFVWGFSLFLDGVTWWYAGEIFPTHLRAHGMAIGMGTYALANMVWLQAAPTAFANIGWKYYLFFIIITFSGMCVIYFTFPDTLHKPLEEVAKLFGDTDLVVAYQEHGLVTGSDENGSDETQMKQEFVELQENELVE</sequence>
<feature type="transmembrane region" description="Helical" evidence="6">
    <location>
        <begin position="269"/>
        <end position="287"/>
    </location>
</feature>
<feature type="transmembrane region" description="Helical" evidence="6">
    <location>
        <begin position="117"/>
        <end position="138"/>
    </location>
</feature>
<proteinExistence type="inferred from homology"/>
<evidence type="ECO:0000256" key="5">
    <source>
        <dbReference type="ARBA" id="ARBA00023136"/>
    </source>
</evidence>
<comment type="similarity">
    <text evidence="2">Belongs to the major facilitator superfamily. Sugar transporter (TC 2.A.1.1) family.</text>
</comment>
<name>A0AAV9MVG4_9EURO</name>
<keyword evidence="4 6" id="KW-1133">Transmembrane helix</keyword>
<feature type="transmembrane region" description="Helical" evidence="6">
    <location>
        <begin position="61"/>
        <end position="84"/>
    </location>
</feature>
<dbReference type="Proteomes" id="UP001358417">
    <property type="component" value="Unassembled WGS sequence"/>
</dbReference>
<protein>
    <recommendedName>
        <fullName evidence="7">Major facilitator superfamily (MFS) profile domain-containing protein</fullName>
    </recommendedName>
</protein>
<feature type="transmembrane region" description="Helical" evidence="6">
    <location>
        <begin position="307"/>
        <end position="327"/>
    </location>
</feature>
<evidence type="ECO:0000256" key="6">
    <source>
        <dbReference type="SAM" id="Phobius"/>
    </source>
</evidence>
<evidence type="ECO:0000256" key="4">
    <source>
        <dbReference type="ARBA" id="ARBA00022989"/>
    </source>
</evidence>
<dbReference type="GeneID" id="89977278"/>
<feature type="transmembrane region" description="Helical" evidence="6">
    <location>
        <begin position="434"/>
        <end position="453"/>
    </location>
</feature>
<evidence type="ECO:0000259" key="7">
    <source>
        <dbReference type="PROSITE" id="PS50850"/>
    </source>
</evidence>
<evidence type="ECO:0000313" key="9">
    <source>
        <dbReference type="Proteomes" id="UP001358417"/>
    </source>
</evidence>
<dbReference type="Gene3D" id="1.20.1250.20">
    <property type="entry name" value="MFS general substrate transporter like domains"/>
    <property type="match status" value="1"/>
</dbReference>
<comment type="subcellular location">
    <subcellularLocation>
        <location evidence="1">Membrane</location>
        <topology evidence="1">Multi-pass membrane protein</topology>
    </subcellularLocation>
</comment>
<feature type="transmembrane region" description="Helical" evidence="6">
    <location>
        <begin position="20"/>
        <end position="41"/>
    </location>
</feature>
<dbReference type="GO" id="GO:0016020">
    <property type="term" value="C:membrane"/>
    <property type="evidence" value="ECO:0007669"/>
    <property type="project" value="UniProtKB-SubCell"/>
</dbReference>
<comment type="caution">
    <text evidence="8">The sequence shown here is derived from an EMBL/GenBank/DDBJ whole genome shotgun (WGS) entry which is preliminary data.</text>
</comment>
<dbReference type="RefSeq" id="XP_064701123.1">
    <property type="nucleotide sequence ID" value="XM_064852659.1"/>
</dbReference>
<evidence type="ECO:0000256" key="3">
    <source>
        <dbReference type="ARBA" id="ARBA00022692"/>
    </source>
</evidence>
<feature type="domain" description="Major facilitator superfamily (MFS) profile" evidence="7">
    <location>
        <begin position="19"/>
        <end position="457"/>
    </location>
</feature>
<keyword evidence="3 6" id="KW-0812">Transmembrane</keyword>
<dbReference type="InterPro" id="IPR005828">
    <property type="entry name" value="MFS_sugar_transport-like"/>
</dbReference>
<evidence type="ECO:0000256" key="2">
    <source>
        <dbReference type="ARBA" id="ARBA00010992"/>
    </source>
</evidence>
<dbReference type="InterPro" id="IPR036259">
    <property type="entry name" value="MFS_trans_sf"/>
</dbReference>
<keyword evidence="9" id="KW-1185">Reference proteome</keyword>
<dbReference type="InterPro" id="IPR020846">
    <property type="entry name" value="MFS_dom"/>
</dbReference>
<evidence type="ECO:0000256" key="1">
    <source>
        <dbReference type="ARBA" id="ARBA00004141"/>
    </source>
</evidence>